<evidence type="ECO:0000256" key="1">
    <source>
        <dbReference type="ARBA" id="ARBA00000185"/>
    </source>
</evidence>
<dbReference type="Gene3D" id="3.30.230.10">
    <property type="match status" value="1"/>
</dbReference>
<gene>
    <name evidence="9" type="ORF">ARALYDRAFT_684786</name>
</gene>
<accession>D7MRP5</accession>
<dbReference type="GO" id="GO:0003677">
    <property type="term" value="F:DNA binding"/>
    <property type="evidence" value="ECO:0007669"/>
    <property type="project" value="UniProtKB-KW"/>
</dbReference>
<comment type="cofactor">
    <cofactor evidence="2">
        <name>Mg(2+)</name>
        <dbReference type="ChEBI" id="CHEBI:18420"/>
    </cofactor>
</comment>
<organism evidence="10">
    <name type="scientific">Arabidopsis lyrata subsp. lyrata</name>
    <name type="common">Lyre-leaved rock-cress</name>
    <dbReference type="NCBI Taxonomy" id="81972"/>
    <lineage>
        <taxon>Eukaryota</taxon>
        <taxon>Viridiplantae</taxon>
        <taxon>Streptophyta</taxon>
        <taxon>Embryophyta</taxon>
        <taxon>Tracheophyta</taxon>
        <taxon>Spermatophyta</taxon>
        <taxon>Magnoliopsida</taxon>
        <taxon>eudicotyledons</taxon>
        <taxon>Gunneridae</taxon>
        <taxon>Pentapetalae</taxon>
        <taxon>rosids</taxon>
        <taxon>malvids</taxon>
        <taxon>Brassicales</taxon>
        <taxon>Brassicaceae</taxon>
        <taxon>Camelineae</taxon>
        <taxon>Arabidopsis</taxon>
    </lineage>
</organism>
<dbReference type="PANTHER" id="PTHR10169">
    <property type="entry name" value="DNA TOPOISOMERASE/GYRASE"/>
    <property type="match status" value="1"/>
</dbReference>
<dbReference type="GO" id="GO:0005524">
    <property type="term" value="F:ATP binding"/>
    <property type="evidence" value="ECO:0007669"/>
    <property type="project" value="UniProtKB-KW"/>
</dbReference>
<keyword evidence="4" id="KW-0547">Nucleotide-binding</keyword>
<dbReference type="Gene3D" id="3.40.50.670">
    <property type="match status" value="1"/>
</dbReference>
<dbReference type="eggNOG" id="KOG0355">
    <property type="taxonomic scope" value="Eukaryota"/>
</dbReference>
<dbReference type="InterPro" id="IPR014721">
    <property type="entry name" value="Ribsml_uS5_D2-typ_fold_subgr"/>
</dbReference>
<evidence type="ECO:0000256" key="6">
    <source>
        <dbReference type="ARBA" id="ARBA00023029"/>
    </source>
</evidence>
<dbReference type="Proteomes" id="UP000008694">
    <property type="component" value="Unassembled WGS sequence"/>
</dbReference>
<proteinExistence type="predicted"/>
<dbReference type="HOGENOM" id="CLU_1257614_0_0_1"/>
<comment type="catalytic activity">
    <reaction evidence="1">
        <text>ATP-dependent breakage, passage and rejoining of double-stranded DNA.</text>
        <dbReference type="EC" id="5.6.2.2"/>
    </reaction>
</comment>
<protein>
    <recommendedName>
        <fullName evidence="3">DNA topoisomerase (ATP-hydrolyzing)</fullName>
        <ecNumber evidence="3">5.6.2.2</ecNumber>
    </recommendedName>
</protein>
<evidence type="ECO:0000256" key="4">
    <source>
        <dbReference type="ARBA" id="ARBA00022741"/>
    </source>
</evidence>
<evidence type="ECO:0000256" key="5">
    <source>
        <dbReference type="ARBA" id="ARBA00022840"/>
    </source>
</evidence>
<dbReference type="GO" id="GO:0006265">
    <property type="term" value="P:DNA topological change"/>
    <property type="evidence" value="ECO:0007669"/>
    <property type="project" value="InterPro"/>
</dbReference>
<keyword evidence="10" id="KW-1185">Reference proteome</keyword>
<evidence type="ECO:0000256" key="2">
    <source>
        <dbReference type="ARBA" id="ARBA00001946"/>
    </source>
</evidence>
<name>D7MRP5_ARALL</name>
<dbReference type="SUPFAM" id="SSF54211">
    <property type="entry name" value="Ribosomal protein S5 domain 2-like"/>
    <property type="match status" value="1"/>
</dbReference>
<dbReference type="Gramene" id="Al_scaffold_0008_1606">
    <property type="protein sequence ID" value="Al_scaffold_0008_1606"/>
    <property type="gene ID" value="Al_scaffold_0008_1606"/>
</dbReference>
<evidence type="ECO:0000313" key="10">
    <source>
        <dbReference type="Proteomes" id="UP000008694"/>
    </source>
</evidence>
<dbReference type="PANTHER" id="PTHR10169:SF38">
    <property type="entry name" value="DNA TOPOISOMERASE 2"/>
    <property type="match status" value="1"/>
</dbReference>
<dbReference type="GO" id="GO:0003918">
    <property type="term" value="F:DNA topoisomerase type II (double strand cut, ATP-hydrolyzing) activity"/>
    <property type="evidence" value="ECO:0007669"/>
    <property type="project" value="UniProtKB-EC"/>
</dbReference>
<dbReference type="STRING" id="81972.D7MRP5"/>
<dbReference type="InterPro" id="IPR013759">
    <property type="entry name" value="Topo_IIA_B_C"/>
</dbReference>
<dbReference type="EC" id="5.6.2.2" evidence="3"/>
<dbReference type="InterPro" id="IPR020568">
    <property type="entry name" value="Ribosomal_Su5_D2-typ_SF"/>
</dbReference>
<evidence type="ECO:0000256" key="7">
    <source>
        <dbReference type="ARBA" id="ARBA00023125"/>
    </source>
</evidence>
<dbReference type="InterPro" id="IPR013760">
    <property type="entry name" value="Topo_IIA-like_dom_sf"/>
</dbReference>
<dbReference type="SUPFAM" id="SSF56719">
    <property type="entry name" value="Type II DNA topoisomerase"/>
    <property type="match status" value="1"/>
</dbReference>
<evidence type="ECO:0000256" key="3">
    <source>
        <dbReference type="ARBA" id="ARBA00012895"/>
    </source>
</evidence>
<dbReference type="InterPro" id="IPR050634">
    <property type="entry name" value="DNA_Topoisomerase_II"/>
</dbReference>
<evidence type="ECO:0000313" key="9">
    <source>
        <dbReference type="EMBL" id="EFH40419.1"/>
    </source>
</evidence>
<sequence>MEKQVVEIDACLGDSVKVTLTNILLEVNSFNDYVDLYLGANRSRKDPLPSKRQWEIFVILSKDKFQQISFVNSIATTKGVFDWLKETLILPESSFGSECKLSKDILKKDDANKAGGKESRFCTLIDYNKGGFRKDSYCAKEEKINKNKQIQPLKTILGLGNEKEYGNLRYGYGIIMIGHSYSKGIHPSYMKFFFYFSHRKKEIHVNYIYVVFSRYGASCI</sequence>
<keyword evidence="5" id="KW-0067">ATP-binding</keyword>
<keyword evidence="7" id="KW-0238">DNA-binding</keyword>
<keyword evidence="6" id="KW-0799">Topoisomerase</keyword>
<dbReference type="EMBL" id="GL348720">
    <property type="protein sequence ID" value="EFH40419.1"/>
    <property type="molecule type" value="Genomic_DNA"/>
</dbReference>
<reference evidence="10" key="1">
    <citation type="journal article" date="2011" name="Nat. Genet.">
        <title>The Arabidopsis lyrata genome sequence and the basis of rapid genome size change.</title>
        <authorList>
            <person name="Hu T.T."/>
            <person name="Pattyn P."/>
            <person name="Bakker E.G."/>
            <person name="Cao J."/>
            <person name="Cheng J.-F."/>
            <person name="Clark R.M."/>
            <person name="Fahlgren N."/>
            <person name="Fawcett J.A."/>
            <person name="Grimwood J."/>
            <person name="Gundlach H."/>
            <person name="Haberer G."/>
            <person name="Hollister J.D."/>
            <person name="Ossowski S."/>
            <person name="Ottilar R.P."/>
            <person name="Salamov A.A."/>
            <person name="Schneeberger K."/>
            <person name="Spannagl M."/>
            <person name="Wang X."/>
            <person name="Yang L."/>
            <person name="Nasrallah M.E."/>
            <person name="Bergelson J."/>
            <person name="Carrington J.C."/>
            <person name="Gaut B.S."/>
            <person name="Schmutz J."/>
            <person name="Mayer K.F.X."/>
            <person name="Van de Peer Y."/>
            <person name="Grigoriev I.V."/>
            <person name="Nordborg M."/>
            <person name="Weigel D."/>
            <person name="Guo Y.-L."/>
        </authorList>
    </citation>
    <scope>NUCLEOTIDE SEQUENCE [LARGE SCALE GENOMIC DNA]</scope>
    <source>
        <strain evidence="10">cv. MN47</strain>
    </source>
</reference>
<dbReference type="GO" id="GO:0005634">
    <property type="term" value="C:nucleus"/>
    <property type="evidence" value="ECO:0007669"/>
    <property type="project" value="TreeGrafter"/>
</dbReference>
<evidence type="ECO:0000256" key="8">
    <source>
        <dbReference type="ARBA" id="ARBA00023235"/>
    </source>
</evidence>
<dbReference type="GO" id="GO:0000712">
    <property type="term" value="P:resolution of meiotic recombination intermediates"/>
    <property type="evidence" value="ECO:0007669"/>
    <property type="project" value="TreeGrafter"/>
</dbReference>
<dbReference type="GO" id="GO:0000819">
    <property type="term" value="P:sister chromatid segregation"/>
    <property type="evidence" value="ECO:0007669"/>
    <property type="project" value="TreeGrafter"/>
</dbReference>
<dbReference type="AlphaFoldDB" id="D7MRP5"/>
<keyword evidence="8" id="KW-0413">Isomerase</keyword>